<organism evidence="5 6">
    <name type="scientific">Rhamnusium bicolor</name>
    <dbReference type="NCBI Taxonomy" id="1586634"/>
    <lineage>
        <taxon>Eukaryota</taxon>
        <taxon>Metazoa</taxon>
        <taxon>Ecdysozoa</taxon>
        <taxon>Arthropoda</taxon>
        <taxon>Hexapoda</taxon>
        <taxon>Insecta</taxon>
        <taxon>Pterygota</taxon>
        <taxon>Neoptera</taxon>
        <taxon>Endopterygota</taxon>
        <taxon>Coleoptera</taxon>
        <taxon>Polyphaga</taxon>
        <taxon>Cucujiformia</taxon>
        <taxon>Chrysomeloidea</taxon>
        <taxon>Cerambycidae</taxon>
        <taxon>Lepturinae</taxon>
        <taxon>Rhagiini</taxon>
        <taxon>Rhamnusium</taxon>
    </lineage>
</organism>
<keyword evidence="2" id="KW-0645">Protease</keyword>
<gene>
    <name evidence="5" type="ORF">NQ314_017825</name>
</gene>
<evidence type="ECO:0000313" key="6">
    <source>
        <dbReference type="Proteomes" id="UP001162156"/>
    </source>
</evidence>
<dbReference type="SUPFAM" id="SSF53182">
    <property type="entry name" value="Pyrrolidone carboxyl peptidase (pyroglutamate aminopeptidase)"/>
    <property type="match status" value="1"/>
</dbReference>
<sequence length="86" mass="9533">MNKPLVLHVGVSSCTDKLTIEKCAFQKGYTRPDCSEMIISVEEVCSVEQEHIITGIDVDQICKSLNNNKQIKVCTSDNAGRYVSIL</sequence>
<reference evidence="5" key="1">
    <citation type="journal article" date="2023" name="Insect Mol. Biol.">
        <title>Genome sequencing provides insights into the evolution of gene families encoding plant cell wall-degrading enzymes in longhorned beetles.</title>
        <authorList>
            <person name="Shin N.R."/>
            <person name="Okamura Y."/>
            <person name="Kirsch R."/>
            <person name="Pauchet Y."/>
        </authorList>
    </citation>
    <scope>NUCLEOTIDE SEQUENCE</scope>
    <source>
        <strain evidence="5">RBIC_L_NR</strain>
    </source>
</reference>
<evidence type="ECO:0000256" key="3">
    <source>
        <dbReference type="ARBA" id="ARBA00022801"/>
    </source>
</evidence>
<keyword evidence="6" id="KW-1185">Reference proteome</keyword>
<dbReference type="InterPro" id="IPR016125">
    <property type="entry name" value="Peptidase_C15-like"/>
</dbReference>
<evidence type="ECO:0000256" key="2">
    <source>
        <dbReference type="ARBA" id="ARBA00022670"/>
    </source>
</evidence>
<comment type="caution">
    <text evidence="5">The sequence shown here is derived from an EMBL/GenBank/DDBJ whole genome shotgun (WGS) entry which is preliminary data.</text>
</comment>
<dbReference type="AlphaFoldDB" id="A0AAV8WSU7"/>
<dbReference type="Gene3D" id="3.40.630.20">
    <property type="entry name" value="Peptidase C15, pyroglutamyl peptidase I-like"/>
    <property type="match status" value="1"/>
</dbReference>
<dbReference type="PANTHER" id="PTHR23402">
    <property type="entry name" value="PROTEASE FAMILY C15 PYROGLUTAMYL-PEPTIDASE I-RELATED"/>
    <property type="match status" value="1"/>
</dbReference>
<dbReference type="Proteomes" id="UP001162156">
    <property type="component" value="Unassembled WGS sequence"/>
</dbReference>
<evidence type="ECO:0000313" key="5">
    <source>
        <dbReference type="EMBL" id="KAJ8929493.1"/>
    </source>
</evidence>
<dbReference type="InterPro" id="IPR036440">
    <property type="entry name" value="Peptidase_C15-like_sf"/>
</dbReference>
<dbReference type="EMBL" id="JANEYF010004983">
    <property type="protein sequence ID" value="KAJ8929493.1"/>
    <property type="molecule type" value="Genomic_DNA"/>
</dbReference>
<dbReference type="GO" id="GO:0008234">
    <property type="term" value="F:cysteine-type peptidase activity"/>
    <property type="evidence" value="ECO:0007669"/>
    <property type="project" value="UniProtKB-KW"/>
</dbReference>
<name>A0AAV8WSU7_9CUCU</name>
<dbReference type="PANTHER" id="PTHR23402:SF1">
    <property type="entry name" value="PYROGLUTAMYL-PEPTIDASE I"/>
    <property type="match status" value="1"/>
</dbReference>
<dbReference type="GO" id="GO:0006508">
    <property type="term" value="P:proteolysis"/>
    <property type="evidence" value="ECO:0007669"/>
    <property type="project" value="UniProtKB-KW"/>
</dbReference>
<evidence type="ECO:0000256" key="4">
    <source>
        <dbReference type="ARBA" id="ARBA00022807"/>
    </source>
</evidence>
<accession>A0AAV8WSU7</accession>
<protein>
    <submittedName>
        <fullName evidence="5">Uncharacterized protein</fullName>
    </submittedName>
</protein>
<proteinExistence type="inferred from homology"/>
<evidence type="ECO:0000256" key="1">
    <source>
        <dbReference type="ARBA" id="ARBA00006641"/>
    </source>
</evidence>
<comment type="similarity">
    <text evidence="1">Belongs to the peptidase C15 family.</text>
</comment>
<keyword evidence="3" id="KW-0378">Hydrolase</keyword>
<keyword evidence="4" id="KW-0788">Thiol protease</keyword>